<reference evidence="2" key="1">
    <citation type="submission" date="2014-09" db="EMBL/GenBank/DDBJ databases">
        <authorList>
            <person name="Mudge J."/>
            <person name="Ramaraj T."/>
            <person name="Lindquist I.E."/>
            <person name="Bharti A.K."/>
            <person name="Sundararajan A."/>
            <person name="Cameron C.T."/>
            <person name="Woodward J.E."/>
            <person name="May G.D."/>
            <person name="Brubaker C."/>
            <person name="Broadhvest J."/>
            <person name="Wilkins T.A."/>
        </authorList>
    </citation>
    <scope>NUCLEOTIDE SEQUENCE</scope>
    <source>
        <strain evidence="2">cv. AKA8401</strain>
    </source>
</reference>
<dbReference type="EMBL" id="JRRC01319339">
    <property type="protein sequence ID" value="KHG03037.1"/>
    <property type="molecule type" value="Genomic_DNA"/>
</dbReference>
<name>A0A0B0MRN4_GOSAR</name>
<gene>
    <name evidence="1" type="ORF">F383_27416</name>
</gene>
<proteinExistence type="predicted"/>
<protein>
    <submittedName>
        <fullName evidence="1">Uncharacterized protein</fullName>
    </submittedName>
</protein>
<keyword evidence="2" id="KW-1185">Reference proteome</keyword>
<organism evidence="1 2">
    <name type="scientific">Gossypium arboreum</name>
    <name type="common">Tree cotton</name>
    <name type="synonym">Gossypium nanking</name>
    <dbReference type="NCBI Taxonomy" id="29729"/>
    <lineage>
        <taxon>Eukaryota</taxon>
        <taxon>Viridiplantae</taxon>
        <taxon>Streptophyta</taxon>
        <taxon>Embryophyta</taxon>
        <taxon>Tracheophyta</taxon>
        <taxon>Spermatophyta</taxon>
        <taxon>Magnoliopsida</taxon>
        <taxon>eudicotyledons</taxon>
        <taxon>Gunneridae</taxon>
        <taxon>Pentapetalae</taxon>
        <taxon>rosids</taxon>
        <taxon>malvids</taxon>
        <taxon>Malvales</taxon>
        <taxon>Malvaceae</taxon>
        <taxon>Malvoideae</taxon>
        <taxon>Gossypium</taxon>
    </lineage>
</organism>
<dbReference type="Proteomes" id="UP000032142">
    <property type="component" value="Unassembled WGS sequence"/>
</dbReference>
<accession>A0A0B0MRN4</accession>
<evidence type="ECO:0000313" key="1">
    <source>
        <dbReference type="EMBL" id="KHG03037.1"/>
    </source>
</evidence>
<sequence>MQALQMTYTVHTLNLSDQQQVARILSSGILSSNLSEQLPDHDLSLPHGIQSQ</sequence>
<comment type="caution">
    <text evidence="1">The sequence shown here is derived from an EMBL/GenBank/DDBJ whole genome shotgun (WGS) entry which is preliminary data.</text>
</comment>
<evidence type="ECO:0000313" key="2">
    <source>
        <dbReference type="Proteomes" id="UP000032142"/>
    </source>
</evidence>
<dbReference type="AlphaFoldDB" id="A0A0B0MRN4"/>